<dbReference type="GO" id="GO:0005886">
    <property type="term" value="C:plasma membrane"/>
    <property type="evidence" value="ECO:0007669"/>
    <property type="project" value="UniProtKB-SubCell"/>
</dbReference>
<comment type="subcellular location">
    <subcellularLocation>
        <location evidence="1">Cell membrane</location>
        <topology evidence="1">Multi-pass membrane protein</topology>
    </subcellularLocation>
</comment>
<evidence type="ECO:0000256" key="6">
    <source>
        <dbReference type="ARBA" id="ARBA00023136"/>
    </source>
</evidence>
<evidence type="ECO:0000256" key="2">
    <source>
        <dbReference type="ARBA" id="ARBA00007543"/>
    </source>
</evidence>
<protein>
    <submittedName>
        <fullName evidence="8">Cytochrome BD ubiquinol oxidase subunit II</fullName>
    </submittedName>
</protein>
<feature type="transmembrane region" description="Helical" evidence="7">
    <location>
        <begin position="192"/>
        <end position="209"/>
    </location>
</feature>
<feature type="transmembrane region" description="Helical" evidence="7">
    <location>
        <begin position="259"/>
        <end position="278"/>
    </location>
</feature>
<feature type="transmembrane region" description="Helical" evidence="7">
    <location>
        <begin position="83"/>
        <end position="101"/>
    </location>
</feature>
<dbReference type="PATRIC" id="fig|1365257.3.peg.3283"/>
<evidence type="ECO:0000256" key="7">
    <source>
        <dbReference type="SAM" id="Phobius"/>
    </source>
</evidence>
<dbReference type="GO" id="GO:0070069">
    <property type="term" value="C:cytochrome complex"/>
    <property type="evidence" value="ECO:0007669"/>
    <property type="project" value="TreeGrafter"/>
</dbReference>
<evidence type="ECO:0000313" key="9">
    <source>
        <dbReference type="Proteomes" id="UP000076661"/>
    </source>
</evidence>
<dbReference type="AlphaFoldDB" id="A0A161Z7I5"/>
<sequence length="333" mass="36504">MLSADFLAQFYGALMALAVLVYAILDGYDLGVGILLPTDDKSQADTMIASIGPFWDANETWLVLAVGLALIAFPLAHSVILQALYLPVALMLLGLILRGVAFDFRAKAKTKYRDAWDVSFKVGSIITAFSQGFMLGLYVMSFDTSLQSYAFALLSGIGVIAAYGLIGSAWLVMKTSGAVYQRSINWCRRFNVVALVGVITVSLVNPLINDFVADKWFGTELSVLLLPIPFACIALFIFQDRVLANLGNVSAKEGSWKPFALSCGVFVLCFIGLVYSFFPYVVPNELTIYESLADPSALTFMLYGVVLVVPAIIGYTIFSYRVFWGKTQELTYY</sequence>
<dbReference type="Pfam" id="PF02322">
    <property type="entry name" value="Cyt_bd_oxida_II"/>
    <property type="match status" value="1"/>
</dbReference>
<keyword evidence="3" id="KW-1003">Cell membrane</keyword>
<gene>
    <name evidence="8" type="ORF">N478_22330</name>
</gene>
<reference evidence="8 9" key="1">
    <citation type="submission" date="2013-07" db="EMBL/GenBank/DDBJ databases">
        <title>Comparative Genomic and Metabolomic Analysis of Twelve Strains of Pseudoalteromonas luteoviolacea.</title>
        <authorList>
            <person name="Vynne N.G."/>
            <person name="Mansson M."/>
            <person name="Gram L."/>
        </authorList>
    </citation>
    <scope>NUCLEOTIDE SEQUENCE [LARGE SCALE GENOMIC DNA]</scope>
    <source>
        <strain evidence="8 9">S4060-1</strain>
    </source>
</reference>
<feature type="transmembrane region" description="Helical" evidence="7">
    <location>
        <begin position="148"/>
        <end position="172"/>
    </location>
</feature>
<feature type="transmembrane region" description="Helical" evidence="7">
    <location>
        <begin position="122"/>
        <end position="142"/>
    </location>
</feature>
<comment type="similarity">
    <text evidence="2">Belongs to the cytochrome ubiquinol oxidase subunit 2 family.</text>
</comment>
<dbReference type="NCBIfam" id="TIGR00203">
    <property type="entry name" value="cydB"/>
    <property type="match status" value="1"/>
</dbReference>
<dbReference type="RefSeq" id="WP_063381802.1">
    <property type="nucleotide sequence ID" value="NZ_AUXX01000027.1"/>
</dbReference>
<evidence type="ECO:0000256" key="5">
    <source>
        <dbReference type="ARBA" id="ARBA00022989"/>
    </source>
</evidence>
<dbReference type="EMBL" id="AUXX01000027">
    <property type="protein sequence ID" value="KZN64436.1"/>
    <property type="molecule type" value="Genomic_DNA"/>
</dbReference>
<evidence type="ECO:0000256" key="1">
    <source>
        <dbReference type="ARBA" id="ARBA00004651"/>
    </source>
</evidence>
<keyword evidence="4 7" id="KW-0812">Transmembrane</keyword>
<dbReference type="GO" id="GO:0016682">
    <property type="term" value="F:oxidoreductase activity, acting on diphenols and related substances as donors, oxygen as acceptor"/>
    <property type="evidence" value="ECO:0007669"/>
    <property type="project" value="TreeGrafter"/>
</dbReference>
<comment type="caution">
    <text evidence="8">The sequence shown here is derived from an EMBL/GenBank/DDBJ whole genome shotgun (WGS) entry which is preliminary data.</text>
</comment>
<name>A0A161Z7I5_9GAMM</name>
<keyword evidence="5 7" id="KW-1133">Transmembrane helix</keyword>
<feature type="transmembrane region" description="Helical" evidence="7">
    <location>
        <begin position="6"/>
        <end position="25"/>
    </location>
</feature>
<evidence type="ECO:0000256" key="3">
    <source>
        <dbReference type="ARBA" id="ARBA00022475"/>
    </source>
</evidence>
<dbReference type="PANTHER" id="PTHR43141">
    <property type="entry name" value="CYTOCHROME BD2 SUBUNIT II"/>
    <property type="match status" value="1"/>
</dbReference>
<dbReference type="GO" id="GO:0009055">
    <property type="term" value="F:electron transfer activity"/>
    <property type="evidence" value="ECO:0007669"/>
    <property type="project" value="TreeGrafter"/>
</dbReference>
<proteinExistence type="inferred from homology"/>
<evidence type="ECO:0000313" key="8">
    <source>
        <dbReference type="EMBL" id="KZN64436.1"/>
    </source>
</evidence>
<dbReference type="InterPro" id="IPR003317">
    <property type="entry name" value="Cyt-d_oxidase_su2"/>
</dbReference>
<evidence type="ECO:0000256" key="4">
    <source>
        <dbReference type="ARBA" id="ARBA00022692"/>
    </source>
</evidence>
<dbReference type="Proteomes" id="UP000076661">
    <property type="component" value="Unassembled WGS sequence"/>
</dbReference>
<organism evidence="8 9">
    <name type="scientific">Pseudoalteromonas luteoviolacea S4060-1</name>
    <dbReference type="NCBI Taxonomy" id="1365257"/>
    <lineage>
        <taxon>Bacteria</taxon>
        <taxon>Pseudomonadati</taxon>
        <taxon>Pseudomonadota</taxon>
        <taxon>Gammaproteobacteria</taxon>
        <taxon>Alteromonadales</taxon>
        <taxon>Pseudoalteromonadaceae</taxon>
        <taxon>Pseudoalteromonas</taxon>
    </lineage>
</organism>
<dbReference type="GO" id="GO:0019646">
    <property type="term" value="P:aerobic electron transport chain"/>
    <property type="evidence" value="ECO:0007669"/>
    <property type="project" value="TreeGrafter"/>
</dbReference>
<accession>A0A161Z7I5</accession>
<feature type="transmembrane region" description="Helical" evidence="7">
    <location>
        <begin position="298"/>
        <end position="318"/>
    </location>
</feature>
<keyword evidence="6 7" id="KW-0472">Membrane</keyword>
<dbReference type="PANTHER" id="PTHR43141:SF2">
    <property type="entry name" value="BLR3729 PROTEIN"/>
    <property type="match status" value="1"/>
</dbReference>
<feature type="transmembrane region" description="Helical" evidence="7">
    <location>
        <begin position="221"/>
        <end position="238"/>
    </location>
</feature>